<dbReference type="RefSeq" id="WP_173074323.1">
    <property type="nucleotide sequence ID" value="NZ_BAABJB010000033.1"/>
</dbReference>
<dbReference type="Pfam" id="PF13424">
    <property type="entry name" value="TPR_12"/>
    <property type="match status" value="2"/>
</dbReference>
<evidence type="ECO:0000313" key="9">
    <source>
        <dbReference type="EMBL" id="GFJ87385.1"/>
    </source>
</evidence>
<dbReference type="SUPFAM" id="SSF46894">
    <property type="entry name" value="C-terminal effector domain of the bipartite response regulators"/>
    <property type="match status" value="1"/>
</dbReference>
<accession>A0A6V8L3W7</accession>
<feature type="repeat" description="TPR" evidence="5">
    <location>
        <begin position="887"/>
        <end position="920"/>
    </location>
</feature>
<dbReference type="SMART" id="SM00862">
    <property type="entry name" value="Trans_reg_C"/>
    <property type="match status" value="1"/>
</dbReference>
<feature type="DNA-binding region" description="OmpR/PhoB-type" evidence="6">
    <location>
        <begin position="1"/>
        <end position="90"/>
    </location>
</feature>
<dbReference type="PROSITE" id="PS50005">
    <property type="entry name" value="TPR"/>
    <property type="match status" value="2"/>
</dbReference>
<dbReference type="Gene3D" id="3.40.50.300">
    <property type="entry name" value="P-loop containing nucleotide triphosphate hydrolases"/>
    <property type="match status" value="1"/>
</dbReference>
<comment type="caution">
    <text evidence="9">The sequence shown here is derived from an EMBL/GenBank/DDBJ whole genome shotgun (WGS) entry which is preliminary data.</text>
</comment>
<evidence type="ECO:0000256" key="3">
    <source>
        <dbReference type="ARBA" id="ARBA00023125"/>
    </source>
</evidence>
<evidence type="ECO:0000256" key="4">
    <source>
        <dbReference type="ARBA" id="ARBA00023163"/>
    </source>
</evidence>
<gene>
    <name evidence="9" type="ORF">Prum_010270</name>
</gene>
<organism evidence="9 10">
    <name type="scientific">Phytohabitans rumicis</name>
    <dbReference type="NCBI Taxonomy" id="1076125"/>
    <lineage>
        <taxon>Bacteria</taxon>
        <taxon>Bacillati</taxon>
        <taxon>Actinomycetota</taxon>
        <taxon>Actinomycetes</taxon>
        <taxon>Micromonosporales</taxon>
        <taxon>Micromonosporaceae</taxon>
    </lineage>
</organism>
<dbReference type="AlphaFoldDB" id="A0A6V8L3W7"/>
<sequence length="972" mass="105291">MQVRLLGPVEVAVDDTCHPVPGLRRKAVLAVLGLHPGQIVSSDRLIDVVWGGNGPSTAQNTLQRHMSYLRNVLGAKATIVARPPGYVLNIGAEATDVETAERLIRQARQSTDPAVKVRQLRGALALWRGRPLLDVAGLGWLDEQAERLVQIEHEAASALTEARLMLGEHAQLVPELERLTSARPFDEDIHRQLMIALYRAGRQADALATYQRLRRSLGEELGIDPSQPLRELEAAILRQDASLDPPAPAITVQPAPKVGVVPAQLPLAVPAFTARTREIARLDTVLIRTGHVRSGAASPDAAVVIAAVSGTAGVGKTALAVHWAHRVRGHFPDGQLYVNLRGFDPGGLVVDPAVALRGFLSAFGIEMDRIPAGVDEQAALYRSVLAGKRVLVVLDNARDVEQVRPLLPGAPGCVVVVTSRNQLTALVTAECAYPLTLDLLTSDESRDLLAHRLGTDRVAAEPAATREVIERCARLPLALAIAAANCFTHPELSVASIAGQLREATSTLDALNAADVGTDIAAVFSWSYQALTPDAARLFRLLGLHPGPDVTVAAAASLAGVPAAEVRPSLAELVRAHLLTQPTRDRYTLHDLLWTYAARLSRGEEGEPQRAAAARRLLDHHLHTALSAGQLINPKREPIAVSPPEAAAVSEQPGDRDQAVAWFAAERAVLLAVVRQAVDNGFDSHTWQLAWAVQDFLSRWGHREDHVASQRAAIDAAQRQGHLVAQARSHCGYSTACAKLHRYDEAHSHLRHALDLYEALGDHAGQAFAYYQMGWLSNLQGRHDRALCHARQALRLYRAAGHPVGVARTLNSLGWDHALCGDFERARPRCEQALVALRRLGDRHFEAGASDSLGYIYHHLGNYGRAVEHYRQAVELFRDVGDRYYEADALNHLGDSHRAAGDLDAARAAWRRALDIFDDLGHQDAATIRSKLDALTGISRRATMTIAGPANGASRQPPRLPQTGTRRLAPLA</sequence>
<dbReference type="Gene3D" id="1.10.10.10">
    <property type="entry name" value="Winged helix-like DNA-binding domain superfamily/Winged helix DNA-binding domain"/>
    <property type="match status" value="1"/>
</dbReference>
<dbReference type="PRINTS" id="PR00364">
    <property type="entry name" value="DISEASERSIST"/>
</dbReference>
<evidence type="ECO:0000256" key="5">
    <source>
        <dbReference type="PROSITE-ProRule" id="PRU00339"/>
    </source>
</evidence>
<dbReference type="GO" id="GO:0003677">
    <property type="term" value="F:DNA binding"/>
    <property type="evidence" value="ECO:0007669"/>
    <property type="project" value="UniProtKB-UniRule"/>
</dbReference>
<dbReference type="GO" id="GO:0000160">
    <property type="term" value="P:phosphorelay signal transduction system"/>
    <property type="evidence" value="ECO:0007669"/>
    <property type="project" value="InterPro"/>
</dbReference>
<dbReference type="InterPro" id="IPR019734">
    <property type="entry name" value="TPR_rpt"/>
</dbReference>
<dbReference type="SMART" id="SM00028">
    <property type="entry name" value="TPR"/>
    <property type="match status" value="5"/>
</dbReference>
<dbReference type="InterPro" id="IPR027417">
    <property type="entry name" value="P-loop_NTPase"/>
</dbReference>
<comment type="similarity">
    <text evidence="1">Belongs to the AfsR/DnrI/RedD regulatory family.</text>
</comment>
<evidence type="ECO:0000256" key="7">
    <source>
        <dbReference type="SAM" id="MobiDB-lite"/>
    </source>
</evidence>
<dbReference type="Gene3D" id="1.25.40.10">
    <property type="entry name" value="Tetratricopeptide repeat domain"/>
    <property type="match status" value="2"/>
</dbReference>
<feature type="region of interest" description="Disordered" evidence="7">
    <location>
        <begin position="946"/>
        <end position="972"/>
    </location>
</feature>
<dbReference type="Pfam" id="PF00931">
    <property type="entry name" value="NB-ARC"/>
    <property type="match status" value="1"/>
</dbReference>
<proteinExistence type="inferred from homology"/>
<dbReference type="InterPro" id="IPR005158">
    <property type="entry name" value="BTAD"/>
</dbReference>
<name>A0A6V8L3W7_9ACTN</name>
<feature type="repeat" description="TPR" evidence="5">
    <location>
        <begin position="847"/>
        <end position="880"/>
    </location>
</feature>
<dbReference type="GO" id="GO:0043531">
    <property type="term" value="F:ADP binding"/>
    <property type="evidence" value="ECO:0007669"/>
    <property type="project" value="InterPro"/>
</dbReference>
<protein>
    <submittedName>
        <fullName evidence="9">SARP family transcriptional regulator</fullName>
    </submittedName>
</protein>
<reference evidence="9 10" key="2">
    <citation type="submission" date="2020-03" db="EMBL/GenBank/DDBJ databases">
        <authorList>
            <person name="Ichikawa N."/>
            <person name="Kimura A."/>
            <person name="Kitahashi Y."/>
            <person name="Uohara A."/>
        </authorList>
    </citation>
    <scope>NUCLEOTIDE SEQUENCE [LARGE SCALE GENOMIC DNA]</scope>
    <source>
        <strain evidence="9 10">NBRC 108638</strain>
    </source>
</reference>
<dbReference type="Proteomes" id="UP000482960">
    <property type="component" value="Unassembled WGS sequence"/>
</dbReference>
<dbReference type="GO" id="GO:0006355">
    <property type="term" value="P:regulation of DNA-templated transcription"/>
    <property type="evidence" value="ECO:0007669"/>
    <property type="project" value="InterPro"/>
</dbReference>
<dbReference type="EMBL" id="BLPG01000001">
    <property type="protein sequence ID" value="GFJ87385.1"/>
    <property type="molecule type" value="Genomic_DNA"/>
</dbReference>
<dbReference type="SUPFAM" id="SSF52540">
    <property type="entry name" value="P-loop containing nucleoside triphosphate hydrolases"/>
    <property type="match status" value="1"/>
</dbReference>
<keyword evidence="3 6" id="KW-0238">DNA-binding</keyword>
<dbReference type="CDD" id="cd15831">
    <property type="entry name" value="BTAD"/>
    <property type="match status" value="1"/>
</dbReference>
<dbReference type="InterPro" id="IPR036388">
    <property type="entry name" value="WH-like_DNA-bd_sf"/>
</dbReference>
<keyword evidence="10" id="KW-1185">Reference proteome</keyword>
<dbReference type="PROSITE" id="PS51755">
    <property type="entry name" value="OMPR_PHOB"/>
    <property type="match status" value="1"/>
</dbReference>
<dbReference type="Pfam" id="PF00486">
    <property type="entry name" value="Trans_reg_C"/>
    <property type="match status" value="1"/>
</dbReference>
<dbReference type="PANTHER" id="PTHR35807:SF1">
    <property type="entry name" value="TRANSCRIPTIONAL REGULATOR REDD"/>
    <property type="match status" value="1"/>
</dbReference>
<dbReference type="SUPFAM" id="SSF48452">
    <property type="entry name" value="TPR-like"/>
    <property type="match status" value="2"/>
</dbReference>
<dbReference type="InterPro" id="IPR051677">
    <property type="entry name" value="AfsR-DnrI-RedD_regulator"/>
</dbReference>
<dbReference type="InterPro" id="IPR016032">
    <property type="entry name" value="Sig_transdc_resp-reg_C-effctor"/>
</dbReference>
<keyword evidence="2" id="KW-0805">Transcription regulation</keyword>
<dbReference type="Pfam" id="PF13374">
    <property type="entry name" value="TPR_10"/>
    <property type="match status" value="1"/>
</dbReference>
<dbReference type="SMART" id="SM01043">
    <property type="entry name" value="BTAD"/>
    <property type="match status" value="1"/>
</dbReference>
<dbReference type="Pfam" id="PF03704">
    <property type="entry name" value="BTAD"/>
    <property type="match status" value="1"/>
</dbReference>
<keyword evidence="4" id="KW-0804">Transcription</keyword>
<evidence type="ECO:0000259" key="8">
    <source>
        <dbReference type="PROSITE" id="PS51755"/>
    </source>
</evidence>
<evidence type="ECO:0000313" key="10">
    <source>
        <dbReference type="Proteomes" id="UP000482960"/>
    </source>
</evidence>
<dbReference type="PANTHER" id="PTHR35807">
    <property type="entry name" value="TRANSCRIPTIONAL REGULATOR REDD-RELATED"/>
    <property type="match status" value="1"/>
</dbReference>
<reference evidence="9 10" key="1">
    <citation type="submission" date="2020-03" db="EMBL/GenBank/DDBJ databases">
        <title>Whole genome shotgun sequence of Phytohabitans rumicis NBRC 108638.</title>
        <authorList>
            <person name="Komaki H."/>
            <person name="Tamura T."/>
        </authorList>
    </citation>
    <scope>NUCLEOTIDE SEQUENCE [LARGE SCALE GENOMIC DNA]</scope>
    <source>
        <strain evidence="9 10">NBRC 108638</strain>
    </source>
</reference>
<dbReference type="InterPro" id="IPR001867">
    <property type="entry name" value="OmpR/PhoB-type_DNA-bd"/>
</dbReference>
<feature type="domain" description="OmpR/PhoB-type" evidence="8">
    <location>
        <begin position="1"/>
        <end position="90"/>
    </location>
</feature>
<keyword evidence="5" id="KW-0802">TPR repeat</keyword>
<dbReference type="InterPro" id="IPR011990">
    <property type="entry name" value="TPR-like_helical_dom_sf"/>
</dbReference>
<evidence type="ECO:0000256" key="6">
    <source>
        <dbReference type="PROSITE-ProRule" id="PRU01091"/>
    </source>
</evidence>
<evidence type="ECO:0000256" key="1">
    <source>
        <dbReference type="ARBA" id="ARBA00005820"/>
    </source>
</evidence>
<evidence type="ECO:0000256" key="2">
    <source>
        <dbReference type="ARBA" id="ARBA00023015"/>
    </source>
</evidence>
<dbReference type="InterPro" id="IPR002182">
    <property type="entry name" value="NB-ARC"/>
</dbReference>